<keyword evidence="3" id="KW-1185">Reference proteome</keyword>
<keyword evidence="1" id="KW-1133">Transmembrane helix</keyword>
<feature type="transmembrane region" description="Helical" evidence="1">
    <location>
        <begin position="42"/>
        <end position="59"/>
    </location>
</feature>
<evidence type="ECO:0000313" key="2">
    <source>
        <dbReference type="EMBL" id="RIH91042.1"/>
    </source>
</evidence>
<dbReference type="EMBL" id="QWLB01000062">
    <property type="protein sequence ID" value="RIH91042.1"/>
    <property type="molecule type" value="Genomic_DNA"/>
</dbReference>
<accession>A0A399F818</accession>
<name>A0A399F818_9DEIN</name>
<keyword evidence="1" id="KW-0472">Membrane</keyword>
<reference evidence="2 3" key="1">
    <citation type="submission" date="2018-08" db="EMBL/GenBank/DDBJ databases">
        <title>Meiothermus granaticius genome AF-68 sequencing project.</title>
        <authorList>
            <person name="Da Costa M.S."/>
            <person name="Albuquerque L."/>
            <person name="Raposo P."/>
            <person name="Froufe H.J.C."/>
            <person name="Barroso C.S."/>
            <person name="Egas C."/>
        </authorList>
    </citation>
    <scope>NUCLEOTIDE SEQUENCE [LARGE SCALE GENOMIC DNA]</scope>
    <source>
        <strain evidence="2 3">AF-68</strain>
    </source>
</reference>
<evidence type="ECO:0000313" key="3">
    <source>
        <dbReference type="Proteomes" id="UP000266178"/>
    </source>
</evidence>
<protein>
    <submittedName>
        <fullName evidence="2">Uncharacterized protein</fullName>
    </submittedName>
</protein>
<proteinExistence type="predicted"/>
<organism evidence="2 3">
    <name type="scientific">Meiothermus granaticius NBRC 107808</name>
    <dbReference type="NCBI Taxonomy" id="1227551"/>
    <lineage>
        <taxon>Bacteria</taxon>
        <taxon>Thermotogati</taxon>
        <taxon>Deinococcota</taxon>
        <taxon>Deinococci</taxon>
        <taxon>Thermales</taxon>
        <taxon>Thermaceae</taxon>
        <taxon>Meiothermus</taxon>
    </lineage>
</organism>
<comment type="caution">
    <text evidence="2">The sequence shown here is derived from an EMBL/GenBank/DDBJ whole genome shotgun (WGS) entry which is preliminary data.</text>
</comment>
<sequence length="61" mass="6508">MLGEILKHFPALMFTLALGAGLVGLLVWAMAAQGEANRRVAYGFWVLGVILAVIGILRLKG</sequence>
<dbReference type="RefSeq" id="WP_119358492.1">
    <property type="nucleotide sequence ID" value="NZ_BJXM01000002.1"/>
</dbReference>
<keyword evidence="1" id="KW-0812">Transmembrane</keyword>
<dbReference type="AlphaFoldDB" id="A0A399F818"/>
<gene>
    <name evidence="2" type="ORF">Mgrana_03061</name>
</gene>
<feature type="transmembrane region" description="Helical" evidence="1">
    <location>
        <begin position="12"/>
        <end position="30"/>
    </location>
</feature>
<dbReference type="Proteomes" id="UP000266178">
    <property type="component" value="Unassembled WGS sequence"/>
</dbReference>
<evidence type="ECO:0000256" key="1">
    <source>
        <dbReference type="SAM" id="Phobius"/>
    </source>
</evidence>